<gene>
    <name evidence="2" type="ORF">MEDL_20473</name>
</gene>
<name>A0A8S3RI73_MYTED</name>
<dbReference type="InterPro" id="IPR011604">
    <property type="entry name" value="PDDEXK-like_dom_sf"/>
</dbReference>
<keyword evidence="3" id="KW-1185">Reference proteome</keyword>
<dbReference type="CDD" id="cd22343">
    <property type="entry name" value="PDDEXK_lambda_exonuclease-like"/>
    <property type="match status" value="1"/>
</dbReference>
<evidence type="ECO:0000259" key="1">
    <source>
        <dbReference type="Pfam" id="PF09588"/>
    </source>
</evidence>
<dbReference type="Proteomes" id="UP000683360">
    <property type="component" value="Unassembled WGS sequence"/>
</dbReference>
<reference evidence="2" key="1">
    <citation type="submission" date="2021-03" db="EMBL/GenBank/DDBJ databases">
        <authorList>
            <person name="Bekaert M."/>
        </authorList>
    </citation>
    <scope>NUCLEOTIDE SEQUENCE</scope>
</reference>
<dbReference type="Gene3D" id="3.90.320.10">
    <property type="match status" value="1"/>
</dbReference>
<sequence length="242" mass="28034">MDTSKQLELSTRGQHININWMKARSKIINCLCLFGDVCKRETDKPDCLIHYSSIMMCHSKILKLRVWNGSFKERVAVKEYQINHLKTCQNVTVENKGLLVNPNYPYLGASIDSFVSCQVCGCGIVEIKCPYGSDKDETPWRKRQPQQCAVDVKFCCELENGKLKLKGNHKYMFQVQGQMALYEVPWVDFVVWTTKGISVERISFDEALWNDMLFKLNSFYLNSIIPEFFSCRVKRGKTLFPK</sequence>
<protein>
    <recommendedName>
        <fullName evidence="1">YqaJ viral recombinase domain-containing protein</fullName>
    </recommendedName>
</protein>
<dbReference type="SUPFAM" id="SSF52980">
    <property type="entry name" value="Restriction endonuclease-like"/>
    <property type="match status" value="1"/>
</dbReference>
<feature type="domain" description="YqaJ viral recombinase" evidence="1">
    <location>
        <begin position="63"/>
        <end position="180"/>
    </location>
</feature>
<accession>A0A8S3RI73</accession>
<dbReference type="InterPro" id="IPR019080">
    <property type="entry name" value="YqaJ_viral_recombinase"/>
</dbReference>
<proteinExistence type="predicted"/>
<dbReference type="PANTHER" id="PTHR46609">
    <property type="entry name" value="EXONUCLEASE, PHAGE-TYPE/RECB, C-TERMINAL DOMAIN-CONTAINING PROTEIN"/>
    <property type="match status" value="1"/>
</dbReference>
<dbReference type="Pfam" id="PF09588">
    <property type="entry name" value="YqaJ"/>
    <property type="match status" value="1"/>
</dbReference>
<comment type="caution">
    <text evidence="2">The sequence shown here is derived from an EMBL/GenBank/DDBJ whole genome shotgun (WGS) entry which is preliminary data.</text>
</comment>
<evidence type="ECO:0000313" key="2">
    <source>
        <dbReference type="EMBL" id="CAG2206126.1"/>
    </source>
</evidence>
<evidence type="ECO:0000313" key="3">
    <source>
        <dbReference type="Proteomes" id="UP000683360"/>
    </source>
</evidence>
<dbReference type="GO" id="GO:0006281">
    <property type="term" value="P:DNA repair"/>
    <property type="evidence" value="ECO:0007669"/>
    <property type="project" value="UniProtKB-ARBA"/>
</dbReference>
<dbReference type="OrthoDB" id="6158042at2759"/>
<dbReference type="InterPro" id="IPR011335">
    <property type="entry name" value="Restrct_endonuc-II-like"/>
</dbReference>
<dbReference type="PANTHER" id="PTHR46609:SF8">
    <property type="entry name" value="YQAJ VIRAL RECOMBINASE DOMAIN-CONTAINING PROTEIN"/>
    <property type="match status" value="1"/>
</dbReference>
<dbReference type="EMBL" id="CAJPWZ010001041">
    <property type="protein sequence ID" value="CAG2206126.1"/>
    <property type="molecule type" value="Genomic_DNA"/>
</dbReference>
<organism evidence="2 3">
    <name type="scientific">Mytilus edulis</name>
    <name type="common">Blue mussel</name>
    <dbReference type="NCBI Taxonomy" id="6550"/>
    <lineage>
        <taxon>Eukaryota</taxon>
        <taxon>Metazoa</taxon>
        <taxon>Spiralia</taxon>
        <taxon>Lophotrochozoa</taxon>
        <taxon>Mollusca</taxon>
        <taxon>Bivalvia</taxon>
        <taxon>Autobranchia</taxon>
        <taxon>Pteriomorphia</taxon>
        <taxon>Mytilida</taxon>
        <taxon>Mytiloidea</taxon>
        <taxon>Mytilidae</taxon>
        <taxon>Mytilinae</taxon>
        <taxon>Mytilus</taxon>
    </lineage>
</organism>
<dbReference type="InterPro" id="IPR051703">
    <property type="entry name" value="NF-kappa-B_Signaling_Reg"/>
</dbReference>
<dbReference type="AlphaFoldDB" id="A0A8S3RI73"/>